<protein>
    <recommendedName>
        <fullName evidence="3">Protease PrsW</fullName>
    </recommendedName>
</protein>
<dbReference type="InterPro" id="IPR023596">
    <property type="entry name" value="Peptidase_PrsW_arch/bac"/>
</dbReference>
<feature type="transmembrane region" description="Helical" evidence="10">
    <location>
        <begin position="138"/>
        <end position="159"/>
    </location>
</feature>
<dbReference type="GO" id="GO:0008233">
    <property type="term" value="F:peptidase activity"/>
    <property type="evidence" value="ECO:0007669"/>
    <property type="project" value="UniProtKB-KW"/>
</dbReference>
<sequence>MDVLFLIGLALAPGAAIGLFIWLKDQYDREPLKHLFISFMLGVLCAVPAVILSIVLGKLFPVDYSSLISVAVFAFITVAFAEEFAKFLILRFYAYRQKEFNEPFDGIVYGAIISLGFAGIENILYVTDGGVQVGLLRMFTAVPAHASFGIIMGYYFGLAWQHKERAFEYKLKGLLAAVFLHGLYDFFLMQQSYPAFWFLSFVGLALSIRLCFKAMKAHNLRSPFKTK</sequence>
<dbReference type="PIRSF" id="PIRSF016933">
    <property type="entry name" value="PrsW"/>
    <property type="match status" value="1"/>
</dbReference>
<proteinExistence type="inferred from homology"/>
<accession>A0A8J2Y729</accession>
<organism evidence="11 12">
    <name type="scientific">Planktosalinus lacus</name>
    <dbReference type="NCBI Taxonomy" id="1526573"/>
    <lineage>
        <taxon>Bacteria</taxon>
        <taxon>Pseudomonadati</taxon>
        <taxon>Bacteroidota</taxon>
        <taxon>Flavobacteriia</taxon>
        <taxon>Flavobacteriales</taxon>
        <taxon>Flavobacteriaceae</taxon>
        <taxon>Planktosalinus</taxon>
    </lineage>
</organism>
<dbReference type="Proteomes" id="UP000652231">
    <property type="component" value="Unassembled WGS sequence"/>
</dbReference>
<name>A0A8J2Y729_9FLAO</name>
<dbReference type="AlphaFoldDB" id="A0A8J2Y729"/>
<keyword evidence="6 10" id="KW-0812">Transmembrane</keyword>
<feature type="transmembrane region" description="Helical" evidence="10">
    <location>
        <begin position="6"/>
        <end position="23"/>
    </location>
</feature>
<dbReference type="EMBL" id="BMGK01000002">
    <property type="protein sequence ID" value="GGD85258.1"/>
    <property type="molecule type" value="Genomic_DNA"/>
</dbReference>
<comment type="subcellular location">
    <subcellularLocation>
        <location evidence="1">Cell membrane</location>
        <topology evidence="1">Multi-pass membrane protein</topology>
    </subcellularLocation>
</comment>
<keyword evidence="5 11" id="KW-0645">Protease</keyword>
<feature type="transmembrane region" description="Helical" evidence="10">
    <location>
        <begin position="195"/>
        <end position="212"/>
    </location>
</feature>
<reference evidence="11" key="1">
    <citation type="journal article" date="2014" name="Int. J. Syst. Evol. Microbiol.">
        <title>Complete genome sequence of Corynebacterium casei LMG S-19264T (=DSM 44701T), isolated from a smear-ripened cheese.</title>
        <authorList>
            <consortium name="US DOE Joint Genome Institute (JGI-PGF)"/>
            <person name="Walter F."/>
            <person name="Albersmeier A."/>
            <person name="Kalinowski J."/>
            <person name="Ruckert C."/>
        </authorList>
    </citation>
    <scope>NUCLEOTIDE SEQUENCE</scope>
    <source>
        <strain evidence="11">CGMCC 1.12924</strain>
    </source>
</reference>
<evidence type="ECO:0000256" key="4">
    <source>
        <dbReference type="ARBA" id="ARBA00022475"/>
    </source>
</evidence>
<gene>
    <name evidence="11" type="ORF">GCM10011312_06630</name>
</gene>
<feature type="transmembrane region" description="Helical" evidence="10">
    <location>
        <begin position="171"/>
        <end position="189"/>
    </location>
</feature>
<reference evidence="11" key="2">
    <citation type="submission" date="2020-09" db="EMBL/GenBank/DDBJ databases">
        <authorList>
            <person name="Sun Q."/>
            <person name="Zhou Y."/>
        </authorList>
    </citation>
    <scope>NUCLEOTIDE SEQUENCE</scope>
    <source>
        <strain evidence="11">CGMCC 1.12924</strain>
    </source>
</reference>
<feature type="transmembrane region" description="Helical" evidence="10">
    <location>
        <begin position="68"/>
        <end position="94"/>
    </location>
</feature>
<keyword evidence="7" id="KW-0378">Hydrolase</keyword>
<dbReference type="PANTHER" id="PTHR36844:SF1">
    <property type="entry name" value="PROTEASE PRSW"/>
    <property type="match status" value="1"/>
</dbReference>
<keyword evidence="12" id="KW-1185">Reference proteome</keyword>
<evidence type="ECO:0000256" key="3">
    <source>
        <dbReference type="ARBA" id="ARBA00018997"/>
    </source>
</evidence>
<dbReference type="GO" id="GO:0006508">
    <property type="term" value="P:proteolysis"/>
    <property type="evidence" value="ECO:0007669"/>
    <property type="project" value="UniProtKB-KW"/>
</dbReference>
<evidence type="ECO:0000256" key="9">
    <source>
        <dbReference type="ARBA" id="ARBA00023136"/>
    </source>
</evidence>
<comment type="caution">
    <text evidence="11">The sequence shown here is derived from an EMBL/GenBank/DDBJ whole genome shotgun (WGS) entry which is preliminary data.</text>
</comment>
<keyword evidence="9 10" id="KW-0472">Membrane</keyword>
<feature type="transmembrane region" description="Helical" evidence="10">
    <location>
        <begin position="106"/>
        <end position="126"/>
    </location>
</feature>
<evidence type="ECO:0000313" key="11">
    <source>
        <dbReference type="EMBL" id="GGD85258.1"/>
    </source>
</evidence>
<evidence type="ECO:0000256" key="10">
    <source>
        <dbReference type="SAM" id="Phobius"/>
    </source>
</evidence>
<evidence type="ECO:0000256" key="8">
    <source>
        <dbReference type="ARBA" id="ARBA00022989"/>
    </source>
</evidence>
<dbReference type="RefSeq" id="WP_188439453.1">
    <property type="nucleotide sequence ID" value="NZ_BMGK01000002.1"/>
</dbReference>
<evidence type="ECO:0000256" key="7">
    <source>
        <dbReference type="ARBA" id="ARBA00022801"/>
    </source>
</evidence>
<dbReference type="GO" id="GO:0005886">
    <property type="term" value="C:plasma membrane"/>
    <property type="evidence" value="ECO:0007669"/>
    <property type="project" value="UniProtKB-SubCell"/>
</dbReference>
<evidence type="ECO:0000256" key="1">
    <source>
        <dbReference type="ARBA" id="ARBA00004651"/>
    </source>
</evidence>
<keyword evidence="8 10" id="KW-1133">Transmembrane helix</keyword>
<evidence type="ECO:0000256" key="2">
    <source>
        <dbReference type="ARBA" id="ARBA00009165"/>
    </source>
</evidence>
<evidence type="ECO:0000256" key="6">
    <source>
        <dbReference type="ARBA" id="ARBA00022692"/>
    </source>
</evidence>
<keyword evidence="4" id="KW-1003">Cell membrane</keyword>
<comment type="similarity">
    <text evidence="2">Belongs to the protease PrsW family.</text>
</comment>
<dbReference type="Pfam" id="PF13367">
    <property type="entry name" value="PrsW-protease"/>
    <property type="match status" value="1"/>
</dbReference>
<feature type="transmembrane region" description="Helical" evidence="10">
    <location>
        <begin position="35"/>
        <end position="56"/>
    </location>
</feature>
<dbReference type="PANTHER" id="PTHR36844">
    <property type="entry name" value="PROTEASE PRSW"/>
    <property type="match status" value="1"/>
</dbReference>
<evidence type="ECO:0000256" key="5">
    <source>
        <dbReference type="ARBA" id="ARBA00022670"/>
    </source>
</evidence>
<dbReference type="InterPro" id="IPR026898">
    <property type="entry name" value="PrsW"/>
</dbReference>
<evidence type="ECO:0000313" key="12">
    <source>
        <dbReference type="Proteomes" id="UP000652231"/>
    </source>
</evidence>